<dbReference type="EMBL" id="CABPSC010000002">
    <property type="protein sequence ID" value="VVD76970.1"/>
    <property type="molecule type" value="Genomic_DNA"/>
</dbReference>
<gene>
    <name evidence="3" type="ORF">PNO31109_00885</name>
</gene>
<accession>A0A5E4SMU4</accession>
<evidence type="ECO:0000256" key="1">
    <source>
        <dbReference type="SAM" id="MobiDB-lite"/>
    </source>
</evidence>
<name>A0A5E4SMU4_9BURK</name>
<dbReference type="RefSeq" id="WP_150554419.1">
    <property type="nucleotide sequence ID" value="NZ_CABPSC010000002.1"/>
</dbReference>
<feature type="region of interest" description="Disordered" evidence="1">
    <location>
        <begin position="168"/>
        <end position="188"/>
    </location>
</feature>
<organism evidence="3 4">
    <name type="scientific">Pandoraea nosoerga</name>
    <dbReference type="NCBI Taxonomy" id="2508296"/>
    <lineage>
        <taxon>Bacteria</taxon>
        <taxon>Pseudomonadati</taxon>
        <taxon>Pseudomonadota</taxon>
        <taxon>Betaproteobacteria</taxon>
        <taxon>Burkholderiales</taxon>
        <taxon>Burkholderiaceae</taxon>
        <taxon>Pandoraea</taxon>
    </lineage>
</organism>
<sequence length="188" mass="20108">MATIVAGRFDTFEQASEVARRLYARRFRTDDVSIFFLNPAGQHARFPIGGDVHADPGARRGGSGAVLGLSAGLIVGGVIGVAVYWYGLQWWPIPLIGALVGAYLGALAGALSRMRNRRAQAQTYDARDAGVIVAAHVTAQTADMAMSVLRDAGADDLQRTEGVWEDGEWRDFSPLAPPQPATTQESHS</sequence>
<evidence type="ECO:0000256" key="2">
    <source>
        <dbReference type="SAM" id="Phobius"/>
    </source>
</evidence>
<dbReference type="AlphaFoldDB" id="A0A5E4SMU4"/>
<evidence type="ECO:0000313" key="3">
    <source>
        <dbReference type="EMBL" id="VVD76970.1"/>
    </source>
</evidence>
<keyword evidence="2" id="KW-1133">Transmembrane helix</keyword>
<proteinExistence type="predicted"/>
<feature type="transmembrane region" description="Helical" evidence="2">
    <location>
        <begin position="66"/>
        <end position="87"/>
    </location>
</feature>
<dbReference type="OrthoDB" id="6369218at2"/>
<protein>
    <recommendedName>
        <fullName evidence="5">Glycine zipper family protein</fullName>
    </recommendedName>
</protein>
<dbReference type="Proteomes" id="UP000367825">
    <property type="component" value="Unassembled WGS sequence"/>
</dbReference>
<keyword evidence="2" id="KW-0472">Membrane</keyword>
<reference evidence="3 4" key="1">
    <citation type="submission" date="2019-08" db="EMBL/GenBank/DDBJ databases">
        <authorList>
            <person name="Peeters C."/>
        </authorList>
    </citation>
    <scope>NUCLEOTIDE SEQUENCE [LARGE SCALE GENOMIC DNA]</scope>
    <source>
        <strain evidence="3 4">LMG 31109</strain>
    </source>
</reference>
<evidence type="ECO:0000313" key="4">
    <source>
        <dbReference type="Proteomes" id="UP000367825"/>
    </source>
</evidence>
<keyword evidence="2" id="KW-0812">Transmembrane</keyword>
<evidence type="ECO:0008006" key="5">
    <source>
        <dbReference type="Google" id="ProtNLM"/>
    </source>
</evidence>
<feature type="transmembrane region" description="Helical" evidence="2">
    <location>
        <begin position="93"/>
        <end position="111"/>
    </location>
</feature>
<keyword evidence="4" id="KW-1185">Reference proteome</keyword>